<evidence type="ECO:0000313" key="9">
    <source>
        <dbReference type="EMBL" id="SHF95688.1"/>
    </source>
</evidence>
<dbReference type="InterPro" id="IPR055166">
    <property type="entry name" value="Transc_reg_Sar_Rot_HTH"/>
</dbReference>
<keyword evidence="10" id="KW-1185">Reference proteome</keyword>
<evidence type="ECO:0000256" key="6">
    <source>
        <dbReference type="ARBA" id="ARBA00047188"/>
    </source>
</evidence>
<dbReference type="InterPro" id="IPR036390">
    <property type="entry name" value="WH_DNA-bd_sf"/>
</dbReference>
<evidence type="ECO:0000256" key="2">
    <source>
        <dbReference type="ARBA" id="ARBA00023015"/>
    </source>
</evidence>
<dbReference type="PROSITE" id="PS50995">
    <property type="entry name" value="HTH_MARR_2"/>
    <property type="match status" value="1"/>
</dbReference>
<reference evidence="9 10" key="1">
    <citation type="submission" date="2016-11" db="EMBL/GenBank/DDBJ databases">
        <authorList>
            <person name="Varghese N."/>
            <person name="Submissions S."/>
        </authorList>
    </citation>
    <scope>NUCLEOTIDE SEQUENCE [LARGE SCALE GENOMIC DNA]</scope>
    <source>
        <strain evidence="9 10">DSM 22613</strain>
    </source>
</reference>
<keyword evidence="2" id="KW-0805">Transcription regulation</keyword>
<dbReference type="PANTHER" id="PTHR42756:SF1">
    <property type="entry name" value="TRANSCRIPTIONAL REPRESSOR OF EMRAB OPERON"/>
    <property type="match status" value="1"/>
</dbReference>
<keyword evidence="3 9" id="KW-0238">DNA-binding</keyword>
<evidence type="ECO:0000256" key="4">
    <source>
        <dbReference type="ARBA" id="ARBA00023163"/>
    </source>
</evidence>
<dbReference type="InterPro" id="IPR036388">
    <property type="entry name" value="WH-like_DNA-bd_sf"/>
</dbReference>
<keyword evidence="4" id="KW-0804">Transcription</keyword>
<comment type="caution">
    <text evidence="9">The sequence shown here is derived from an EMBL/GenBank/DDBJ whole genome shotgun (WGS) entry which is preliminary data.</text>
</comment>
<evidence type="ECO:0000256" key="5">
    <source>
        <dbReference type="ARBA" id="ARBA00046337"/>
    </source>
</evidence>
<dbReference type="GO" id="GO:0003677">
    <property type="term" value="F:DNA binding"/>
    <property type="evidence" value="ECO:0007669"/>
    <property type="project" value="UniProtKB-KW"/>
</dbReference>
<dbReference type="Proteomes" id="UP000184105">
    <property type="component" value="Unassembled WGS sequence"/>
</dbReference>
<dbReference type="GO" id="GO:0003700">
    <property type="term" value="F:DNA-binding transcription factor activity"/>
    <property type="evidence" value="ECO:0007669"/>
    <property type="project" value="InterPro"/>
</dbReference>
<dbReference type="EMBL" id="FQWA01000021">
    <property type="protein sequence ID" value="SHF95688.1"/>
    <property type="molecule type" value="Genomic_DNA"/>
</dbReference>
<evidence type="ECO:0000259" key="8">
    <source>
        <dbReference type="PROSITE" id="PS50995"/>
    </source>
</evidence>
<feature type="domain" description="HTH marR-type" evidence="8">
    <location>
        <begin position="9"/>
        <end position="139"/>
    </location>
</feature>
<evidence type="ECO:0000256" key="7">
    <source>
        <dbReference type="ARBA" id="ARBA00047207"/>
    </source>
</evidence>
<comment type="subcellular location">
    <subcellularLocation>
        <location evidence="1">Cytoplasm</location>
    </subcellularLocation>
</comment>
<dbReference type="Gene3D" id="1.10.10.10">
    <property type="entry name" value="Winged helix-like DNA-binding domain superfamily/Winged helix DNA-binding domain"/>
    <property type="match status" value="1"/>
</dbReference>
<dbReference type="RefSeq" id="WP_025839529.1">
    <property type="nucleotide sequence ID" value="NZ_BAKP01000042.1"/>
</dbReference>
<dbReference type="SMART" id="SM00347">
    <property type="entry name" value="HTH_MARR"/>
    <property type="match status" value="1"/>
</dbReference>
<dbReference type="PANTHER" id="PTHR42756">
    <property type="entry name" value="TRANSCRIPTIONAL REGULATOR, MARR"/>
    <property type="match status" value="1"/>
</dbReference>
<dbReference type="GO" id="GO:0005737">
    <property type="term" value="C:cytoplasm"/>
    <property type="evidence" value="ECO:0007669"/>
    <property type="project" value="UniProtKB-SubCell"/>
</dbReference>
<protein>
    <recommendedName>
        <fullName evidence="6">HTH-type transcriptional regulator SarZ</fullName>
    </recommendedName>
    <alternativeName>
        <fullName evidence="7">Staphylococcal accessory regulator Z</fullName>
    </alternativeName>
</protein>
<dbReference type="InterPro" id="IPR000835">
    <property type="entry name" value="HTH_MarR-typ"/>
</dbReference>
<comment type="similarity">
    <text evidence="5">Belongs to the SarZ family.</text>
</comment>
<evidence type="ECO:0000313" key="10">
    <source>
        <dbReference type="Proteomes" id="UP000184105"/>
    </source>
</evidence>
<organism evidence="9 10">
    <name type="scientific">Prevotella scopos JCM 17725</name>
    <dbReference type="NCBI Taxonomy" id="1236518"/>
    <lineage>
        <taxon>Bacteria</taxon>
        <taxon>Pseudomonadati</taxon>
        <taxon>Bacteroidota</taxon>
        <taxon>Bacteroidia</taxon>
        <taxon>Bacteroidales</taxon>
        <taxon>Prevotellaceae</taxon>
        <taxon>Prevotella</taxon>
    </lineage>
</organism>
<gene>
    <name evidence="9" type="ORF">SAMN05444364_12110</name>
</gene>
<dbReference type="AlphaFoldDB" id="A0AAX2F526"/>
<accession>A0AAX2F526</accession>
<proteinExistence type="inferred from homology"/>
<name>A0AAX2F526_9BACT</name>
<evidence type="ECO:0000256" key="1">
    <source>
        <dbReference type="ARBA" id="ARBA00004496"/>
    </source>
</evidence>
<dbReference type="Pfam" id="PF22381">
    <property type="entry name" value="Staph_reg_Sar_Rot"/>
    <property type="match status" value="1"/>
</dbReference>
<dbReference type="SUPFAM" id="SSF46785">
    <property type="entry name" value="Winged helix' DNA-binding domain"/>
    <property type="match status" value="1"/>
</dbReference>
<evidence type="ECO:0000256" key="3">
    <source>
        <dbReference type="ARBA" id="ARBA00023125"/>
    </source>
</evidence>
<sequence length="173" mass="20298">MIYDQLKLQNQLCFKLYTSSRLITQTYYPFLENLGITYPQYLVLMVLWEEDNQKVMELAHRLYLDSNTMTPLIQRMAQLGLVNRVKGEIDGRETYVSLTKHGKELQEEAKCIPSCMVDRLFENEEEFERFKAISVELDNLISHVAGQRAKEKEATITKMREEKAAKKAKKVRK</sequence>